<evidence type="ECO:0000313" key="2">
    <source>
        <dbReference type="Proteomes" id="UP001367508"/>
    </source>
</evidence>
<reference evidence="1 2" key="1">
    <citation type="submission" date="2024-01" db="EMBL/GenBank/DDBJ databases">
        <title>The genomes of 5 underutilized Papilionoideae crops provide insights into root nodulation and disease resistanc.</title>
        <authorList>
            <person name="Jiang F."/>
        </authorList>
    </citation>
    <scope>NUCLEOTIDE SEQUENCE [LARGE SCALE GENOMIC DNA]</scope>
    <source>
        <strain evidence="1">LVBAO_FW01</strain>
        <tissue evidence="1">Leaves</tissue>
    </source>
</reference>
<keyword evidence="2" id="KW-1185">Reference proteome</keyword>
<proteinExistence type="predicted"/>
<sequence length="162" mass="19037">MYYGMCLTLDCFPFILLRRIFEWFVHQFCHSLTTASKYLSSTREHTSVDPQRLVPEPLKLSLLPQMMVQSLPMVTWRHLILPRTRNCMAHTWPSCCGRELESVSRHENGLAWLKRWLLLVVCMGEGRFLKSQGMNQRIKVSLCTPLGYSFNLKLDTPYPWLE</sequence>
<name>A0AAN9K916_CANGL</name>
<evidence type="ECO:0000313" key="1">
    <source>
        <dbReference type="EMBL" id="KAK7313170.1"/>
    </source>
</evidence>
<comment type="caution">
    <text evidence="1">The sequence shown here is derived from an EMBL/GenBank/DDBJ whole genome shotgun (WGS) entry which is preliminary data.</text>
</comment>
<organism evidence="1 2">
    <name type="scientific">Canavalia gladiata</name>
    <name type="common">Sword bean</name>
    <name type="synonym">Dolichos gladiatus</name>
    <dbReference type="NCBI Taxonomy" id="3824"/>
    <lineage>
        <taxon>Eukaryota</taxon>
        <taxon>Viridiplantae</taxon>
        <taxon>Streptophyta</taxon>
        <taxon>Embryophyta</taxon>
        <taxon>Tracheophyta</taxon>
        <taxon>Spermatophyta</taxon>
        <taxon>Magnoliopsida</taxon>
        <taxon>eudicotyledons</taxon>
        <taxon>Gunneridae</taxon>
        <taxon>Pentapetalae</taxon>
        <taxon>rosids</taxon>
        <taxon>fabids</taxon>
        <taxon>Fabales</taxon>
        <taxon>Fabaceae</taxon>
        <taxon>Papilionoideae</taxon>
        <taxon>50 kb inversion clade</taxon>
        <taxon>NPAAA clade</taxon>
        <taxon>indigoferoid/millettioid clade</taxon>
        <taxon>Phaseoleae</taxon>
        <taxon>Canavalia</taxon>
    </lineage>
</organism>
<dbReference type="EMBL" id="JAYMYQ010000009">
    <property type="protein sequence ID" value="KAK7313170.1"/>
    <property type="molecule type" value="Genomic_DNA"/>
</dbReference>
<dbReference type="Proteomes" id="UP001367508">
    <property type="component" value="Unassembled WGS sequence"/>
</dbReference>
<protein>
    <submittedName>
        <fullName evidence="1">Uncharacterized protein</fullName>
    </submittedName>
</protein>
<accession>A0AAN9K916</accession>
<dbReference type="AlphaFoldDB" id="A0AAN9K916"/>
<gene>
    <name evidence="1" type="ORF">VNO77_37651</name>
</gene>